<keyword evidence="3" id="KW-1185">Reference proteome</keyword>
<accession>A0ABP9TF90</accession>
<dbReference type="RefSeq" id="WP_345637687.1">
    <property type="nucleotide sequence ID" value="NZ_BAABJR010000027.1"/>
</dbReference>
<dbReference type="EMBL" id="BAABJR010000027">
    <property type="protein sequence ID" value="GAA5216749.1"/>
    <property type="molecule type" value="Genomic_DNA"/>
</dbReference>
<organism evidence="2 3">
    <name type="scientific">Streptomyces thinghirensis</name>
    <dbReference type="NCBI Taxonomy" id="551547"/>
    <lineage>
        <taxon>Bacteria</taxon>
        <taxon>Bacillati</taxon>
        <taxon>Actinomycetota</taxon>
        <taxon>Actinomycetes</taxon>
        <taxon>Kitasatosporales</taxon>
        <taxon>Streptomycetaceae</taxon>
        <taxon>Streptomyces</taxon>
    </lineage>
</organism>
<evidence type="ECO:0000313" key="2">
    <source>
        <dbReference type="EMBL" id="GAA5216749.1"/>
    </source>
</evidence>
<feature type="transmembrane region" description="Helical" evidence="1">
    <location>
        <begin position="30"/>
        <end position="49"/>
    </location>
</feature>
<keyword evidence="1" id="KW-0472">Membrane</keyword>
<keyword evidence="1" id="KW-0812">Transmembrane</keyword>
<evidence type="ECO:0000256" key="1">
    <source>
        <dbReference type="SAM" id="Phobius"/>
    </source>
</evidence>
<sequence>MVLGLWILLLPELFWKWPWVSHLPPYNEHLLRDFGGASVALAVVLCSAVAAMERRLVITALVAYLVSSVAHLLFHAQHLEPLSAASGAGFMALLGVAVLLPAALLWLATDKAAFREPEPAGRPVL</sequence>
<keyword evidence="1" id="KW-1133">Transmembrane helix</keyword>
<dbReference type="Proteomes" id="UP001499878">
    <property type="component" value="Unassembled WGS sequence"/>
</dbReference>
<feature type="transmembrane region" description="Helical" evidence="1">
    <location>
        <begin position="56"/>
        <end position="76"/>
    </location>
</feature>
<protein>
    <recommendedName>
        <fullName evidence="4">DUF4345 domain-containing protein</fullName>
    </recommendedName>
</protein>
<proteinExistence type="predicted"/>
<evidence type="ECO:0000313" key="3">
    <source>
        <dbReference type="Proteomes" id="UP001499878"/>
    </source>
</evidence>
<feature type="transmembrane region" description="Helical" evidence="1">
    <location>
        <begin position="88"/>
        <end position="108"/>
    </location>
</feature>
<evidence type="ECO:0008006" key="4">
    <source>
        <dbReference type="Google" id="ProtNLM"/>
    </source>
</evidence>
<reference evidence="3" key="1">
    <citation type="journal article" date="2019" name="Int. J. Syst. Evol. Microbiol.">
        <title>The Global Catalogue of Microorganisms (GCM) 10K type strain sequencing project: providing services to taxonomists for standard genome sequencing and annotation.</title>
        <authorList>
            <consortium name="The Broad Institute Genomics Platform"/>
            <consortium name="The Broad Institute Genome Sequencing Center for Infectious Disease"/>
            <person name="Wu L."/>
            <person name="Ma J."/>
        </authorList>
    </citation>
    <scope>NUCLEOTIDE SEQUENCE [LARGE SCALE GENOMIC DNA]</scope>
    <source>
        <strain evidence="3">JCM 18306</strain>
    </source>
</reference>
<name>A0ABP9TF90_9ACTN</name>
<comment type="caution">
    <text evidence="2">The sequence shown here is derived from an EMBL/GenBank/DDBJ whole genome shotgun (WGS) entry which is preliminary data.</text>
</comment>
<gene>
    <name evidence="2" type="ORF">GCM10023323_71020</name>
</gene>